<keyword evidence="3" id="KW-1185">Reference proteome</keyword>
<dbReference type="Pfam" id="PF03704">
    <property type="entry name" value="BTAD"/>
    <property type="match status" value="1"/>
</dbReference>
<dbReference type="SMART" id="SM01043">
    <property type="entry name" value="BTAD"/>
    <property type="match status" value="1"/>
</dbReference>
<dbReference type="InterPro" id="IPR041664">
    <property type="entry name" value="AAA_16"/>
</dbReference>
<sequence>MSLTLRISLLGGFSLIYGDQPLSTITAGRSQRLLAYLMLYRAKAQPRERVAFQIWPDSNEAQARANLRKELSRLRRGLPADEEWLWTDTKLLQWRPKGDYSLDIEAFEVAAAQVAATANQATRRSNLEQAINLYRGDLLPNFDDDWVFPERERLRQLYSRSLEQLTSLLEAQQEYPLALTHAQQMLRLDELNEAAYCTLMRLYGLMGDRSNALQMYHQCMTILREELGIDPSTTTRKLYEQLLCDDDVPTSTGNAVANRPLNTTPETATTQISSLAISQSHVAQFPLVGRELEWSALRQWSNPTLKHPDQVNASQSANVMLLVGEPGIGKTRLMEELQATAQANQAQVLWAQGFAAEMMRPYGIWIDALRSAGMVPDVNDVSVSPELRFLLPELGQPPLTPPDPSQLLDAVVQLLVERAKQAPLVMILDDIQWFDEASSTLMHYAIRLLRPLPVLFACTARPREMEDNMTMQRVFQALRREQKLQRIDLEPLDREQTADLIRSTQAVDPADLSLEIVNQVFIDSGGNPLFTLEIARALAQQQTGQTNNIEALIQDRLQLLDDDAQAVLPWAAALGRSFNPSTIAQVANYPLATLLGAIEELEQQSIIRPSATVAHERDYDFAHDIVRRVVYQQLSAPRRQLVHLQISQQLQAHHAQDPSMAGDIAHHAALGGEQAVAAAAYLGAAEHGLRLFAYTDALELAQKGIEYCEGLTPKKQIPLRAKLIEACVVAGVTGERGAELAEEVQQLHQQAAALNLTEAATIVMDSLLNIQFVLDNYVELHEHSLQMAAASRVANPADAVRMLAHSGSCLAEIGRDMIRAEAVLLEAQSLAERLGLRSADINCGLGCIHRHYGRYAAARSNLRTALAVTQAEQDHWIEILYLRYLIMVEIEADTPVDALSDCETMITLADQMQSDGSEVAIARGLKALVRYCLAETDAELDLVQALDVLEQLDSQRSLAYLLLWAGKADFDGGRYELAVTRSTMALDIAKRLDQPSEIAHSWALWVQGLWAMGERRLAATQYGILQEIVDRDFINLPARQALEQLSQQIQARAPAISRHSQQR</sequence>
<evidence type="ECO:0000313" key="3">
    <source>
        <dbReference type="Proteomes" id="UP000625316"/>
    </source>
</evidence>
<dbReference type="GO" id="GO:0003677">
    <property type="term" value="F:DNA binding"/>
    <property type="evidence" value="ECO:0007669"/>
    <property type="project" value="InterPro"/>
</dbReference>
<dbReference type="Proteomes" id="UP000625316">
    <property type="component" value="Unassembled WGS sequence"/>
</dbReference>
<name>A0A928Z1Z8_9CYAN</name>
<reference evidence="2" key="1">
    <citation type="submission" date="2020-10" db="EMBL/GenBank/DDBJ databases">
        <authorList>
            <person name="Castelo-Branco R."/>
            <person name="Eusebio N."/>
            <person name="Adriana R."/>
            <person name="Vieira A."/>
            <person name="Brugerolle De Fraissinette N."/>
            <person name="Rezende De Castro R."/>
            <person name="Schneider M.P."/>
            <person name="Vasconcelos V."/>
            <person name="Leao P.N."/>
        </authorList>
    </citation>
    <scope>NUCLEOTIDE SEQUENCE</scope>
    <source>
        <strain evidence="2">LEGE 11480</strain>
    </source>
</reference>
<dbReference type="PANTHER" id="PTHR35807">
    <property type="entry name" value="TRANSCRIPTIONAL REGULATOR REDD-RELATED"/>
    <property type="match status" value="1"/>
</dbReference>
<accession>A0A928Z1Z8</accession>
<organism evidence="2 3">
    <name type="scientific">Romeriopsis navalis LEGE 11480</name>
    <dbReference type="NCBI Taxonomy" id="2777977"/>
    <lineage>
        <taxon>Bacteria</taxon>
        <taxon>Bacillati</taxon>
        <taxon>Cyanobacteriota</taxon>
        <taxon>Cyanophyceae</taxon>
        <taxon>Leptolyngbyales</taxon>
        <taxon>Leptolyngbyaceae</taxon>
        <taxon>Romeriopsis</taxon>
        <taxon>Romeriopsis navalis</taxon>
    </lineage>
</organism>
<evidence type="ECO:0000259" key="1">
    <source>
        <dbReference type="SMART" id="SM01043"/>
    </source>
</evidence>
<comment type="caution">
    <text evidence="2">The sequence shown here is derived from an EMBL/GenBank/DDBJ whole genome shotgun (WGS) entry which is preliminary data.</text>
</comment>
<proteinExistence type="predicted"/>
<protein>
    <submittedName>
        <fullName evidence="2">AAA family ATPase</fullName>
    </submittedName>
</protein>
<dbReference type="GO" id="GO:0006355">
    <property type="term" value="P:regulation of DNA-templated transcription"/>
    <property type="evidence" value="ECO:0007669"/>
    <property type="project" value="InterPro"/>
</dbReference>
<dbReference type="InterPro" id="IPR005158">
    <property type="entry name" value="BTAD"/>
</dbReference>
<dbReference type="EMBL" id="JADEXQ010000010">
    <property type="protein sequence ID" value="MBE9029014.1"/>
    <property type="molecule type" value="Genomic_DNA"/>
</dbReference>
<dbReference type="InterPro" id="IPR027417">
    <property type="entry name" value="P-loop_NTPase"/>
</dbReference>
<dbReference type="InterPro" id="IPR016032">
    <property type="entry name" value="Sig_transdc_resp-reg_C-effctor"/>
</dbReference>
<evidence type="ECO:0000313" key="2">
    <source>
        <dbReference type="EMBL" id="MBE9029014.1"/>
    </source>
</evidence>
<dbReference type="Gene3D" id="3.40.50.300">
    <property type="entry name" value="P-loop containing nucleotide triphosphate hydrolases"/>
    <property type="match status" value="1"/>
</dbReference>
<gene>
    <name evidence="2" type="ORF">IQ266_04460</name>
</gene>
<feature type="domain" description="Bacterial transcriptional activator" evidence="1">
    <location>
        <begin position="102"/>
        <end position="243"/>
    </location>
</feature>
<dbReference type="SUPFAM" id="SSF52540">
    <property type="entry name" value="P-loop containing nucleoside triphosphate hydrolases"/>
    <property type="match status" value="1"/>
</dbReference>
<dbReference type="InterPro" id="IPR036388">
    <property type="entry name" value="WH-like_DNA-bd_sf"/>
</dbReference>
<dbReference type="Gene3D" id="1.10.10.10">
    <property type="entry name" value="Winged helix-like DNA-binding domain superfamily/Winged helix DNA-binding domain"/>
    <property type="match status" value="1"/>
</dbReference>
<dbReference type="Pfam" id="PF13191">
    <property type="entry name" value="AAA_16"/>
    <property type="match status" value="1"/>
</dbReference>
<dbReference type="SUPFAM" id="SSF48452">
    <property type="entry name" value="TPR-like"/>
    <property type="match status" value="1"/>
</dbReference>
<dbReference type="InterPro" id="IPR011990">
    <property type="entry name" value="TPR-like_helical_dom_sf"/>
</dbReference>
<dbReference type="AlphaFoldDB" id="A0A928Z1Z8"/>
<dbReference type="SUPFAM" id="SSF46894">
    <property type="entry name" value="C-terminal effector domain of the bipartite response regulators"/>
    <property type="match status" value="1"/>
</dbReference>
<dbReference type="InterPro" id="IPR051677">
    <property type="entry name" value="AfsR-DnrI-RedD_regulator"/>
</dbReference>
<dbReference type="Gene3D" id="1.25.40.10">
    <property type="entry name" value="Tetratricopeptide repeat domain"/>
    <property type="match status" value="2"/>
</dbReference>
<dbReference type="RefSeq" id="WP_264323834.1">
    <property type="nucleotide sequence ID" value="NZ_JADEXQ010000010.1"/>
</dbReference>